<evidence type="ECO:0000313" key="2">
    <source>
        <dbReference type="Proteomes" id="UP001583177"/>
    </source>
</evidence>
<comment type="caution">
    <text evidence="1">The sequence shown here is derived from an EMBL/GenBank/DDBJ whole genome shotgun (WGS) entry which is preliminary data.</text>
</comment>
<sequence>MADEQFARDWKPVRDEIIAALADELNSQRHKYDFQVLRGFQFTHGHLPPGVDCLWIKYDFHVPRLQWQANTQTWAHEQITKDENADARFHVPGVYDFFEAEIDGFDYGLIVMELAKGVLLSDVEYNIKKSSNMSRDEKQNKICLFKDSVVEAICLLYSLTPPEDTAPGPYGGGLVTNLVWGREDSNSPREYESVEDLQNWINAENDRTNPGYPPADLDSEELGLCFGDMNLTNFIMEDDEDPSSRLIIVDFEHANFLPTSFLVYSSWLTRDAHISEGIRLGAHLQVNEDTNAALDNIRRHRTY</sequence>
<gene>
    <name evidence="1" type="ORF">Daus18300_010833</name>
</gene>
<accession>A0ABR3W9E3</accession>
<reference evidence="1 2" key="1">
    <citation type="journal article" date="2024" name="IMA Fungus">
        <title>IMA Genome - F19 : A genome assembly and annotation guide to empower mycologists, including annotated draft genome sequences of Ceratocystis pirilliformis, Diaporthe australafricana, Fusarium ophioides, Paecilomyces lecythidis, and Sporothrix stenoceras.</title>
        <authorList>
            <person name="Aylward J."/>
            <person name="Wilson A.M."/>
            <person name="Visagie C.M."/>
            <person name="Spraker J."/>
            <person name="Barnes I."/>
            <person name="Buitendag C."/>
            <person name="Ceriani C."/>
            <person name="Del Mar Angel L."/>
            <person name="du Plessis D."/>
            <person name="Fuchs T."/>
            <person name="Gasser K."/>
            <person name="Kramer D."/>
            <person name="Li W."/>
            <person name="Munsamy K."/>
            <person name="Piso A."/>
            <person name="Price J.L."/>
            <person name="Sonnekus B."/>
            <person name="Thomas C."/>
            <person name="van der Nest A."/>
            <person name="van Dijk A."/>
            <person name="van Heerden A."/>
            <person name="van Vuuren N."/>
            <person name="Yilmaz N."/>
            <person name="Duong T.A."/>
            <person name="van der Merwe N.A."/>
            <person name="Wingfield M.J."/>
            <person name="Wingfield B.D."/>
        </authorList>
    </citation>
    <scope>NUCLEOTIDE SEQUENCE [LARGE SCALE GENOMIC DNA]</scope>
    <source>
        <strain evidence="1 2">CMW 18300</strain>
    </source>
</reference>
<name>A0ABR3W9E3_9PEZI</name>
<dbReference type="Proteomes" id="UP001583177">
    <property type="component" value="Unassembled WGS sequence"/>
</dbReference>
<organism evidence="1 2">
    <name type="scientific">Diaporthe australafricana</name>
    <dbReference type="NCBI Taxonomy" id="127596"/>
    <lineage>
        <taxon>Eukaryota</taxon>
        <taxon>Fungi</taxon>
        <taxon>Dikarya</taxon>
        <taxon>Ascomycota</taxon>
        <taxon>Pezizomycotina</taxon>
        <taxon>Sordariomycetes</taxon>
        <taxon>Sordariomycetidae</taxon>
        <taxon>Diaporthales</taxon>
        <taxon>Diaporthaceae</taxon>
        <taxon>Diaporthe</taxon>
    </lineage>
</organism>
<protein>
    <recommendedName>
        <fullName evidence="3">Aminoglycoside phosphotransferase domain-containing protein</fullName>
    </recommendedName>
</protein>
<dbReference type="SUPFAM" id="SSF56112">
    <property type="entry name" value="Protein kinase-like (PK-like)"/>
    <property type="match status" value="1"/>
</dbReference>
<keyword evidence="2" id="KW-1185">Reference proteome</keyword>
<evidence type="ECO:0008006" key="3">
    <source>
        <dbReference type="Google" id="ProtNLM"/>
    </source>
</evidence>
<evidence type="ECO:0000313" key="1">
    <source>
        <dbReference type="EMBL" id="KAL1856261.1"/>
    </source>
</evidence>
<proteinExistence type="predicted"/>
<dbReference type="InterPro" id="IPR011009">
    <property type="entry name" value="Kinase-like_dom_sf"/>
</dbReference>
<dbReference type="EMBL" id="JAWRVE010000124">
    <property type="protein sequence ID" value="KAL1856261.1"/>
    <property type="molecule type" value="Genomic_DNA"/>
</dbReference>